<dbReference type="InterPro" id="IPR007507">
    <property type="entry name" value="Glycos_transf_N"/>
</dbReference>
<evidence type="ECO:0000256" key="3">
    <source>
        <dbReference type="ARBA" id="ARBA00012621"/>
    </source>
</evidence>
<comment type="catalytic activity">
    <reaction evidence="7 8">
        <text>lipid IVA (E. coli) + CMP-3-deoxy-beta-D-manno-octulosonate = alpha-Kdo-(2-&gt;6)-lipid IVA (E. coli) + CMP + H(+)</text>
        <dbReference type="Rhea" id="RHEA:28066"/>
        <dbReference type="ChEBI" id="CHEBI:15378"/>
        <dbReference type="ChEBI" id="CHEBI:58603"/>
        <dbReference type="ChEBI" id="CHEBI:60364"/>
        <dbReference type="ChEBI" id="CHEBI:60377"/>
        <dbReference type="ChEBI" id="CHEBI:85987"/>
        <dbReference type="EC" id="2.4.99.12"/>
    </reaction>
</comment>
<comment type="similarity">
    <text evidence="8">Belongs to the glycosyltransferase group 1 family.</text>
</comment>
<keyword evidence="8" id="KW-0472">Membrane</keyword>
<proteinExistence type="inferred from homology"/>
<dbReference type="Proteomes" id="UP000027725">
    <property type="component" value="Unassembled WGS sequence"/>
</dbReference>
<dbReference type="eggNOG" id="COG1519">
    <property type="taxonomic scope" value="Bacteria"/>
</dbReference>
<comment type="caution">
    <text evidence="10">The sequence shown here is derived from an EMBL/GenBank/DDBJ whole genome shotgun (WGS) entry which is preliminary data.</text>
</comment>
<comment type="subcellular location">
    <subcellularLocation>
        <location evidence="8">Cell membrane</location>
    </subcellularLocation>
</comment>
<organism evidence="10 11">
    <name type="scientific">Thioclava dalianensis</name>
    <dbReference type="NCBI Taxonomy" id="1185766"/>
    <lineage>
        <taxon>Bacteria</taxon>
        <taxon>Pseudomonadati</taxon>
        <taxon>Pseudomonadota</taxon>
        <taxon>Alphaproteobacteria</taxon>
        <taxon>Rhodobacterales</taxon>
        <taxon>Paracoccaceae</taxon>
        <taxon>Thioclava</taxon>
    </lineage>
</organism>
<keyword evidence="8" id="KW-1003">Cell membrane</keyword>
<evidence type="ECO:0000256" key="6">
    <source>
        <dbReference type="ARBA" id="ARBA00031445"/>
    </source>
</evidence>
<dbReference type="EC" id="2.4.99.12" evidence="3 8"/>
<protein>
    <recommendedName>
        <fullName evidence="4 8">3-deoxy-D-manno-octulosonic acid transferase</fullName>
        <shortName evidence="8">Kdo transferase</shortName>
        <ecNumber evidence="3 8">2.4.99.12</ecNumber>
    </recommendedName>
    <alternativeName>
        <fullName evidence="6 8">Lipid IV(A) 3-deoxy-D-manno-octulosonic acid transferase</fullName>
    </alternativeName>
</protein>
<dbReference type="EMBL" id="JHEH01000011">
    <property type="protein sequence ID" value="KEP69683.1"/>
    <property type="molecule type" value="Genomic_DNA"/>
</dbReference>
<dbReference type="InterPro" id="IPR039901">
    <property type="entry name" value="Kdotransferase"/>
</dbReference>
<evidence type="ECO:0000313" key="10">
    <source>
        <dbReference type="EMBL" id="KEP69683.1"/>
    </source>
</evidence>
<dbReference type="GO" id="GO:0009244">
    <property type="term" value="P:lipopolysaccharide core region biosynthetic process"/>
    <property type="evidence" value="ECO:0007669"/>
    <property type="project" value="UniProtKB-UniRule"/>
</dbReference>
<dbReference type="GO" id="GO:0009245">
    <property type="term" value="P:lipid A biosynthetic process"/>
    <property type="evidence" value="ECO:0007669"/>
    <property type="project" value="TreeGrafter"/>
</dbReference>
<evidence type="ECO:0000256" key="4">
    <source>
        <dbReference type="ARBA" id="ARBA00019077"/>
    </source>
</evidence>
<sequence>MRHTLPAWIERPLSALRPAGARARAATASERPEGVLLWIWDCSDGGARAALVARRVSARLPELQIALTYCTDLSGLTELPPETLCLPAPEDRPASVRLVLDAWRPAMILILGNRLPAALIAEANRRGIALALADAQFGTGVDAISGDRMIKLLARFERIYLRDDSSRSALERRLSSVPIAVSDGALSEPADPLPCSEAERSSMAEAIGARPVWLATSLPRAELDIILGAHRYAMRHAHRLLLVLVPDDSSEGADLARELSAQGWAVACRSQESEPQETTEIFVADDAQEYGLWYRLAPLSYMGGTLSGEAQGPRAPFEPAALGSAVLHGPHLGPARAQYIRLENAHACRGIRSASDLPDALADLIAPDRAAHLAHNAWLVSSGGAGAVETVAGGVAALLEGHIANGRT</sequence>
<accession>A0A074TL28</accession>
<dbReference type="Gene3D" id="3.40.50.11720">
    <property type="entry name" value="3-Deoxy-D-manno-octulosonic-acid transferase, N-terminal domain"/>
    <property type="match status" value="1"/>
</dbReference>
<dbReference type="OrthoDB" id="9789797at2"/>
<dbReference type="GO" id="GO:0005886">
    <property type="term" value="C:plasma membrane"/>
    <property type="evidence" value="ECO:0007669"/>
    <property type="project" value="UniProtKB-SubCell"/>
</dbReference>
<keyword evidence="5 8" id="KW-0808">Transferase</keyword>
<dbReference type="Gene3D" id="3.40.50.2000">
    <property type="entry name" value="Glycogen Phosphorylase B"/>
    <property type="match status" value="1"/>
</dbReference>
<comment type="function">
    <text evidence="1 8">Involved in lipopolysaccharide (LPS) biosynthesis. Catalyzes the transfer of 3-deoxy-D-manno-octulosonate (Kdo) residue(s) from CMP-Kdo to lipid IV(A), the tetraacyldisaccharide-1,4'-bisphosphate precursor of lipid A.</text>
</comment>
<dbReference type="PANTHER" id="PTHR42755:SF1">
    <property type="entry name" value="3-DEOXY-D-MANNO-OCTULOSONIC ACID TRANSFERASE, MITOCHONDRIAL-RELATED"/>
    <property type="match status" value="1"/>
</dbReference>
<feature type="domain" description="3-deoxy-D-manno-octulosonic-acid transferase N-terminal" evidence="9">
    <location>
        <begin position="24"/>
        <end position="139"/>
    </location>
</feature>
<evidence type="ECO:0000256" key="5">
    <source>
        <dbReference type="ARBA" id="ARBA00022679"/>
    </source>
</evidence>
<reference evidence="10 11" key="1">
    <citation type="submission" date="2014-03" db="EMBL/GenBank/DDBJ databases">
        <title>The draft genome sequence of Thioclava dalianensis DLFJ1-1.</title>
        <authorList>
            <person name="Lai Q."/>
            <person name="Shao Z."/>
        </authorList>
    </citation>
    <scope>NUCLEOTIDE SEQUENCE [LARGE SCALE GENOMIC DNA]</scope>
    <source>
        <strain evidence="10 11">DLFJ1-1</strain>
    </source>
</reference>
<dbReference type="GO" id="GO:0043842">
    <property type="term" value="F:Kdo transferase activity"/>
    <property type="evidence" value="ECO:0007669"/>
    <property type="project" value="UniProtKB-EC"/>
</dbReference>
<dbReference type="PANTHER" id="PTHR42755">
    <property type="entry name" value="3-DEOXY-MANNO-OCTULOSONATE CYTIDYLYLTRANSFERASE"/>
    <property type="match status" value="1"/>
</dbReference>
<keyword evidence="8" id="KW-0448">Lipopolysaccharide biosynthesis</keyword>
<dbReference type="InterPro" id="IPR038107">
    <property type="entry name" value="Glycos_transf_N_sf"/>
</dbReference>
<evidence type="ECO:0000256" key="8">
    <source>
        <dbReference type="RuleBase" id="RU365103"/>
    </source>
</evidence>
<evidence type="ECO:0000259" key="9">
    <source>
        <dbReference type="Pfam" id="PF04413"/>
    </source>
</evidence>
<comment type="pathway">
    <text evidence="2 8">Bacterial outer membrane biogenesis; LPS core biosynthesis.</text>
</comment>
<dbReference type="RefSeq" id="WP_051693481.1">
    <property type="nucleotide sequence ID" value="NZ_FOVB01000001.1"/>
</dbReference>
<keyword evidence="11" id="KW-1185">Reference proteome</keyword>
<dbReference type="UniPathway" id="UPA00958"/>
<evidence type="ECO:0000256" key="1">
    <source>
        <dbReference type="ARBA" id="ARBA00003394"/>
    </source>
</evidence>
<name>A0A074TL28_9RHOB</name>
<dbReference type="Pfam" id="PF04413">
    <property type="entry name" value="Glycos_transf_N"/>
    <property type="match status" value="1"/>
</dbReference>
<evidence type="ECO:0000313" key="11">
    <source>
        <dbReference type="Proteomes" id="UP000027725"/>
    </source>
</evidence>
<dbReference type="STRING" id="1185766.SAMN05216224_101971"/>
<evidence type="ECO:0000256" key="7">
    <source>
        <dbReference type="ARBA" id="ARBA00049183"/>
    </source>
</evidence>
<evidence type="ECO:0000256" key="2">
    <source>
        <dbReference type="ARBA" id="ARBA00004713"/>
    </source>
</evidence>
<dbReference type="AlphaFoldDB" id="A0A074TL28"/>
<gene>
    <name evidence="10" type="ORF">DL1_02380</name>
</gene>